<dbReference type="Gene3D" id="3.40.50.1820">
    <property type="entry name" value="alpha/beta hydrolase"/>
    <property type="match status" value="1"/>
</dbReference>
<dbReference type="GeneID" id="72001756"/>
<evidence type="ECO:0000259" key="1">
    <source>
        <dbReference type="Pfam" id="PF02129"/>
    </source>
</evidence>
<feature type="domain" description="Xaa-Pro dipeptidyl-peptidase-like" evidence="1">
    <location>
        <begin position="84"/>
        <end position="238"/>
    </location>
</feature>
<dbReference type="Pfam" id="PF02129">
    <property type="entry name" value="Peptidase_S15"/>
    <property type="match status" value="1"/>
</dbReference>
<sequence length="252" mass="27796">MSSAPSPSFSQDLRTGHQLVQLPSGTTLECDVAPPPAPWVETTDVSQSVQAKLAVFLHPWSWLGGCMGDPVLNLLVAPLHRLRYHVIRYNSRGVGKSSGWASLTGSREAQDLRELVQWAIDRLQSVESVVIVGYSYGSLIASLHPLLPHPRVSHIIISYPLSVRHWLTAFHGGTYTAAVTALVRDDRAHVLALYGDHDDFTNPEAYEGWTRSLSEATAEGVLKIVKVEGADHFWRESGARVKLVETIETWLS</sequence>
<keyword evidence="2" id="KW-0378">Hydrolase</keyword>
<comment type="caution">
    <text evidence="2">The sequence shown here is derived from an EMBL/GenBank/DDBJ whole genome shotgun (WGS) entry which is preliminary data.</text>
</comment>
<gene>
    <name evidence="2" type="ORF">C8Q71DRAFT_715174</name>
</gene>
<dbReference type="InterPro" id="IPR029058">
    <property type="entry name" value="AB_hydrolase_fold"/>
</dbReference>
<dbReference type="PANTHER" id="PTHR42103">
    <property type="entry name" value="ALPHA/BETA-HYDROLASES SUPERFAMILY PROTEIN"/>
    <property type="match status" value="1"/>
</dbReference>
<dbReference type="RefSeq" id="XP_047774708.1">
    <property type="nucleotide sequence ID" value="XM_047921024.1"/>
</dbReference>
<keyword evidence="3" id="KW-1185">Reference proteome</keyword>
<dbReference type="InterPro" id="IPR000383">
    <property type="entry name" value="Xaa-Pro-like_dom"/>
</dbReference>
<protein>
    <submittedName>
        <fullName evidence="2">Alpha/Beta hydrolase protein</fullName>
    </submittedName>
</protein>
<evidence type="ECO:0000313" key="3">
    <source>
        <dbReference type="Proteomes" id="UP000814176"/>
    </source>
</evidence>
<proteinExistence type="predicted"/>
<dbReference type="Proteomes" id="UP000814176">
    <property type="component" value="Unassembled WGS sequence"/>
</dbReference>
<dbReference type="SUPFAM" id="SSF53474">
    <property type="entry name" value="alpha/beta-Hydrolases"/>
    <property type="match status" value="1"/>
</dbReference>
<dbReference type="EMBL" id="JADCUA010000025">
    <property type="protein sequence ID" value="KAH9831594.1"/>
    <property type="molecule type" value="Genomic_DNA"/>
</dbReference>
<accession>A0ABQ8K3Y8</accession>
<name>A0ABQ8K3Y8_9APHY</name>
<dbReference type="PANTHER" id="PTHR42103:SF2">
    <property type="entry name" value="AB HYDROLASE-1 DOMAIN-CONTAINING PROTEIN"/>
    <property type="match status" value="1"/>
</dbReference>
<reference evidence="2 3" key="1">
    <citation type="journal article" date="2021" name="Environ. Microbiol.">
        <title>Gene family expansions and transcriptome signatures uncover fungal adaptations to wood decay.</title>
        <authorList>
            <person name="Hage H."/>
            <person name="Miyauchi S."/>
            <person name="Viragh M."/>
            <person name="Drula E."/>
            <person name="Min B."/>
            <person name="Chaduli D."/>
            <person name="Navarro D."/>
            <person name="Favel A."/>
            <person name="Norest M."/>
            <person name="Lesage-Meessen L."/>
            <person name="Balint B."/>
            <person name="Merenyi Z."/>
            <person name="de Eugenio L."/>
            <person name="Morin E."/>
            <person name="Martinez A.T."/>
            <person name="Baldrian P."/>
            <person name="Stursova M."/>
            <person name="Martinez M.J."/>
            <person name="Novotny C."/>
            <person name="Magnuson J.K."/>
            <person name="Spatafora J.W."/>
            <person name="Maurice S."/>
            <person name="Pangilinan J."/>
            <person name="Andreopoulos W."/>
            <person name="LaButti K."/>
            <person name="Hundley H."/>
            <person name="Na H."/>
            <person name="Kuo A."/>
            <person name="Barry K."/>
            <person name="Lipzen A."/>
            <person name="Henrissat B."/>
            <person name="Riley R."/>
            <person name="Ahrendt S."/>
            <person name="Nagy L.G."/>
            <person name="Grigoriev I.V."/>
            <person name="Martin F."/>
            <person name="Rosso M.N."/>
        </authorList>
    </citation>
    <scope>NUCLEOTIDE SEQUENCE [LARGE SCALE GENOMIC DNA]</scope>
    <source>
        <strain evidence="2 3">CIRM-BRFM 1785</strain>
    </source>
</reference>
<dbReference type="GO" id="GO:0016787">
    <property type="term" value="F:hydrolase activity"/>
    <property type="evidence" value="ECO:0007669"/>
    <property type="project" value="UniProtKB-KW"/>
</dbReference>
<organism evidence="2 3">
    <name type="scientific">Rhodofomes roseus</name>
    <dbReference type="NCBI Taxonomy" id="34475"/>
    <lineage>
        <taxon>Eukaryota</taxon>
        <taxon>Fungi</taxon>
        <taxon>Dikarya</taxon>
        <taxon>Basidiomycota</taxon>
        <taxon>Agaricomycotina</taxon>
        <taxon>Agaricomycetes</taxon>
        <taxon>Polyporales</taxon>
        <taxon>Rhodofomes</taxon>
    </lineage>
</organism>
<evidence type="ECO:0000313" key="2">
    <source>
        <dbReference type="EMBL" id="KAH9831594.1"/>
    </source>
</evidence>